<sequence>MPLFKHVKLTTPESVELEFTLAGIGSRALALLIDYHLLGMGLVGFWILWIIFANRLMTYLSRLEINYSQVPLWLLAIGLLISFIVYSGYFVYFEVVWQGQTPGKRFAKIRVIQDDGKPVGLSQAALRALLRPIDDILFIGVFFIFFGQQEKRIGDWVAGTLVIQEARPQLKKTLSISETAQQLAAQLPEITDLTQLLPDDFAVISEYLHRRAAMTRPARRELSLKLAREIRAIINLEEIPPELDSDQFLEAVYVAYQQQFPTY</sequence>
<evidence type="ECO:0000256" key="5">
    <source>
        <dbReference type="SAM" id="Phobius"/>
    </source>
</evidence>
<proteinExistence type="predicted"/>
<dbReference type="InterPro" id="IPR010432">
    <property type="entry name" value="RDD"/>
</dbReference>
<gene>
    <name evidence="7" type="ORF">HJG54_03270</name>
</gene>
<evidence type="ECO:0000256" key="4">
    <source>
        <dbReference type="ARBA" id="ARBA00023136"/>
    </source>
</evidence>
<feature type="transmembrane region" description="Helical" evidence="5">
    <location>
        <begin position="28"/>
        <end position="52"/>
    </location>
</feature>
<reference evidence="7" key="1">
    <citation type="submission" date="2020-05" db="EMBL/GenBank/DDBJ databases">
        <authorList>
            <person name="Zhu T."/>
            <person name="Keshari N."/>
            <person name="Lu X."/>
        </authorList>
    </citation>
    <scope>NUCLEOTIDE SEQUENCE</scope>
    <source>
        <strain evidence="7">NK1-12</strain>
    </source>
</reference>
<evidence type="ECO:0000256" key="1">
    <source>
        <dbReference type="ARBA" id="ARBA00004141"/>
    </source>
</evidence>
<feature type="transmembrane region" description="Helical" evidence="5">
    <location>
        <begin position="72"/>
        <end position="92"/>
    </location>
</feature>
<dbReference type="AlphaFoldDB" id="A0AA96WGM2"/>
<feature type="transmembrane region" description="Helical" evidence="5">
    <location>
        <begin position="128"/>
        <end position="146"/>
    </location>
</feature>
<evidence type="ECO:0000259" key="6">
    <source>
        <dbReference type="Pfam" id="PF06271"/>
    </source>
</evidence>
<accession>A0AA96WGM2</accession>
<dbReference type="EMBL" id="CP053586">
    <property type="protein sequence ID" value="WNZ21981.1"/>
    <property type="molecule type" value="Genomic_DNA"/>
</dbReference>
<dbReference type="PANTHER" id="PTHR38480">
    <property type="entry name" value="SLR0254 PROTEIN"/>
    <property type="match status" value="1"/>
</dbReference>
<evidence type="ECO:0000313" key="7">
    <source>
        <dbReference type="EMBL" id="WNZ21981.1"/>
    </source>
</evidence>
<comment type="subcellular location">
    <subcellularLocation>
        <location evidence="1">Membrane</location>
        <topology evidence="1">Multi-pass membrane protein</topology>
    </subcellularLocation>
</comment>
<organism evidence="7">
    <name type="scientific">Leptolyngbya sp. NK1-12</name>
    <dbReference type="NCBI Taxonomy" id="2547451"/>
    <lineage>
        <taxon>Bacteria</taxon>
        <taxon>Bacillati</taxon>
        <taxon>Cyanobacteriota</taxon>
        <taxon>Cyanophyceae</taxon>
        <taxon>Leptolyngbyales</taxon>
        <taxon>Leptolyngbyaceae</taxon>
        <taxon>Leptolyngbya group</taxon>
        <taxon>Leptolyngbya</taxon>
    </lineage>
</organism>
<protein>
    <submittedName>
        <fullName evidence="7">RDD family protein</fullName>
    </submittedName>
</protein>
<keyword evidence="2 5" id="KW-0812">Transmembrane</keyword>
<dbReference type="PANTHER" id="PTHR38480:SF1">
    <property type="entry name" value="SLR0254 PROTEIN"/>
    <property type="match status" value="1"/>
</dbReference>
<evidence type="ECO:0000256" key="2">
    <source>
        <dbReference type="ARBA" id="ARBA00022692"/>
    </source>
</evidence>
<feature type="domain" description="RDD" evidence="6">
    <location>
        <begin position="21"/>
        <end position="159"/>
    </location>
</feature>
<evidence type="ECO:0000256" key="3">
    <source>
        <dbReference type="ARBA" id="ARBA00022989"/>
    </source>
</evidence>
<keyword evidence="3 5" id="KW-1133">Transmembrane helix</keyword>
<dbReference type="GO" id="GO:0016020">
    <property type="term" value="C:membrane"/>
    <property type="evidence" value="ECO:0007669"/>
    <property type="project" value="UniProtKB-SubCell"/>
</dbReference>
<name>A0AA96WGM2_9CYAN</name>
<keyword evidence="4 5" id="KW-0472">Membrane</keyword>
<dbReference type="RefSeq" id="WP_316433345.1">
    <property type="nucleotide sequence ID" value="NZ_CP053586.1"/>
</dbReference>
<dbReference type="Pfam" id="PF06271">
    <property type="entry name" value="RDD"/>
    <property type="match status" value="1"/>
</dbReference>